<dbReference type="Gene3D" id="3.90.550.10">
    <property type="entry name" value="Spore Coat Polysaccharide Biosynthesis Protein SpsA, Chain A"/>
    <property type="match status" value="2"/>
</dbReference>
<dbReference type="PANTHER" id="PTHR22916:SF67">
    <property type="entry name" value="COLANIC ACID BIOSYNTHESIS GLYCOSYL TRANSFERASE WCAE-RELATED"/>
    <property type="match status" value="1"/>
</dbReference>
<feature type="domain" description="Glycosyltransferase 2-like" evidence="1">
    <location>
        <begin position="293"/>
        <end position="427"/>
    </location>
</feature>
<dbReference type="EMBL" id="SOML01000001">
    <property type="protein sequence ID" value="TFD98551.1"/>
    <property type="molecule type" value="Genomic_DNA"/>
</dbReference>
<dbReference type="STRING" id="1121485.GCA_000426485_00815"/>
<evidence type="ECO:0000313" key="3">
    <source>
        <dbReference type="Proteomes" id="UP000297861"/>
    </source>
</evidence>
<feature type="domain" description="Glycosyltransferase 2-like" evidence="1">
    <location>
        <begin position="4"/>
        <end position="110"/>
    </location>
</feature>
<dbReference type="Pfam" id="PF00535">
    <property type="entry name" value="Glycos_transf_2"/>
    <property type="match status" value="2"/>
</dbReference>
<reference evidence="2 3" key="1">
    <citation type="submission" date="2019-03" db="EMBL/GenBank/DDBJ databases">
        <title>San Antonio Military Medical Center submission to MRSN (WRAIR), pending publication.</title>
        <authorList>
            <person name="Blyth D.M."/>
            <person name="Mccarthy S.L."/>
            <person name="Schall S.E."/>
            <person name="Stam J.A."/>
            <person name="Ong A.C."/>
            <person name="Mcgann P.T."/>
        </authorList>
    </citation>
    <scope>NUCLEOTIDE SEQUENCE [LARGE SCALE GENOMIC DNA]</scope>
    <source>
        <strain evidence="2 3">MRSN571793</strain>
    </source>
</reference>
<protein>
    <submittedName>
        <fullName evidence="2">Glycosyltransferase</fullName>
    </submittedName>
</protein>
<keyword evidence="2" id="KW-0808">Transferase</keyword>
<organism evidence="2 3">
    <name type="scientific">Dysgonomonas capnocytophagoides</name>
    <dbReference type="NCBI Taxonomy" id="45254"/>
    <lineage>
        <taxon>Bacteria</taxon>
        <taxon>Pseudomonadati</taxon>
        <taxon>Bacteroidota</taxon>
        <taxon>Bacteroidia</taxon>
        <taxon>Bacteroidales</taxon>
        <taxon>Dysgonomonadaceae</taxon>
        <taxon>Dysgonomonas</taxon>
    </lineage>
</organism>
<dbReference type="PANTHER" id="PTHR22916">
    <property type="entry name" value="GLYCOSYLTRANSFERASE"/>
    <property type="match status" value="1"/>
</dbReference>
<sequence length="521" mass="61079">MKLSIITINYNNSEGLERTINSIINQSFSDFEYLVIDGDSTDGSVDVISKYSENIDYWISESDSGVYNAMNKGIKRATGEYVLFINSGDLLYNNDVLTEVFKHNIDNDLIYGDLCRTFPDGHSDFVQMPDFVGCDQLMEATLTHPTTFIRRSLFEKYGLYREDLKIVSDWAFFLKIIVFSNVSRTHLPIVISIFDMGGMSSSQANLVQAERQKVISESFSYELYNIYYTHGAYRDFYNHKLFRGIRAVKHWVKNIISKDYWSDYIHRTRKHSLIKVVNKKVKEQKQNPLSIPVIIINYNRLKDLKELVSFLLERKHENIIIVDNKSSYPPLLEYYEQIKDRVKIEKMDQNYGHLVFWKNKELYNKYASGYYIITDSDILPNKNLPDNYVSYLIKTLDAHKDVTKVGFALKIDDIPDSYELKDKVIHWEQPHWQGKIGDDLYKNELDTTFAIYPPYFNYSTLKEFYPGIRIAGNFEAKHMGWYIDNNNLTDEDRYYYQSANSSSSWKFDEQGNFTGDSIYTK</sequence>
<dbReference type="AlphaFoldDB" id="A0A4Y8L8D3"/>
<evidence type="ECO:0000259" key="1">
    <source>
        <dbReference type="Pfam" id="PF00535"/>
    </source>
</evidence>
<dbReference type="CDD" id="cd06433">
    <property type="entry name" value="GT_2_WfgS_like"/>
    <property type="match status" value="1"/>
</dbReference>
<dbReference type="RefSeq" id="WP_134435158.1">
    <property type="nucleotide sequence ID" value="NZ_SOML01000001.1"/>
</dbReference>
<proteinExistence type="predicted"/>
<accession>A0A4Y8L8D3</accession>
<dbReference type="InterPro" id="IPR001173">
    <property type="entry name" value="Glyco_trans_2-like"/>
</dbReference>
<keyword evidence="3" id="KW-1185">Reference proteome</keyword>
<dbReference type="GO" id="GO:0016758">
    <property type="term" value="F:hexosyltransferase activity"/>
    <property type="evidence" value="ECO:0007669"/>
    <property type="project" value="UniProtKB-ARBA"/>
</dbReference>
<dbReference type="Proteomes" id="UP000297861">
    <property type="component" value="Unassembled WGS sequence"/>
</dbReference>
<evidence type="ECO:0000313" key="2">
    <source>
        <dbReference type="EMBL" id="TFD98551.1"/>
    </source>
</evidence>
<dbReference type="OrthoDB" id="1666251at2"/>
<dbReference type="SUPFAM" id="SSF53448">
    <property type="entry name" value="Nucleotide-diphospho-sugar transferases"/>
    <property type="match status" value="2"/>
</dbReference>
<comment type="caution">
    <text evidence="2">The sequence shown here is derived from an EMBL/GenBank/DDBJ whole genome shotgun (WGS) entry which is preliminary data.</text>
</comment>
<name>A0A4Y8L8D3_9BACT</name>
<gene>
    <name evidence="2" type="ORF">E2605_00270</name>
</gene>
<dbReference type="InterPro" id="IPR029044">
    <property type="entry name" value="Nucleotide-diphossugar_trans"/>
</dbReference>